<keyword evidence="2" id="KW-1185">Reference proteome</keyword>
<dbReference type="Proteomes" id="UP001348369">
    <property type="component" value="Chromosome"/>
</dbReference>
<organism evidence="1 2">
    <name type="scientific">Streptomyces scopuliridis</name>
    <dbReference type="NCBI Taxonomy" id="452529"/>
    <lineage>
        <taxon>Bacteria</taxon>
        <taxon>Bacillati</taxon>
        <taxon>Actinomycetota</taxon>
        <taxon>Actinomycetes</taxon>
        <taxon>Kitasatosporales</taxon>
        <taxon>Streptomycetaceae</taxon>
        <taxon>Streptomyces</taxon>
    </lineage>
</organism>
<sequence>MHLWVNPDAPGEADRVEYADVLVSRTPLPPRAALHRANELIARHPGCLVAAVPDSGNGCVLGTRRGGGVLIPAWPGADGARRPAPPYAVAAVVHAWLVAGEPLESLRSVRLRERDGRL</sequence>
<accession>A0ACD4ZLG6</accession>
<evidence type="ECO:0000313" key="1">
    <source>
        <dbReference type="EMBL" id="WSB98646.1"/>
    </source>
</evidence>
<reference evidence="1" key="1">
    <citation type="submission" date="2022-10" db="EMBL/GenBank/DDBJ databases">
        <title>The complete genomes of actinobacterial strains from the NBC collection.</title>
        <authorList>
            <person name="Joergensen T.S."/>
            <person name="Alvarez Arevalo M."/>
            <person name="Sterndorff E.B."/>
            <person name="Faurdal D."/>
            <person name="Vuksanovic O."/>
            <person name="Mourched A.-S."/>
            <person name="Charusanti P."/>
            <person name="Shaw S."/>
            <person name="Blin K."/>
            <person name="Weber T."/>
        </authorList>
    </citation>
    <scope>NUCLEOTIDE SEQUENCE</scope>
    <source>
        <strain evidence="1">NBC 01771</strain>
    </source>
</reference>
<evidence type="ECO:0000313" key="2">
    <source>
        <dbReference type="Proteomes" id="UP001348369"/>
    </source>
</evidence>
<dbReference type="EMBL" id="CP109109">
    <property type="protein sequence ID" value="WSB98646.1"/>
    <property type="molecule type" value="Genomic_DNA"/>
</dbReference>
<proteinExistence type="predicted"/>
<name>A0ACD4ZLG6_9ACTN</name>
<protein>
    <submittedName>
        <fullName evidence="1">Uncharacterized protein</fullName>
    </submittedName>
</protein>
<gene>
    <name evidence="1" type="ORF">OG835_17520</name>
</gene>